<dbReference type="InterPro" id="IPR000866">
    <property type="entry name" value="AhpC/TSA"/>
</dbReference>
<dbReference type="InterPro" id="IPR013766">
    <property type="entry name" value="Thioredoxin_domain"/>
</dbReference>
<dbReference type="Proteomes" id="UP000004200">
    <property type="component" value="Unassembled WGS sequence"/>
</dbReference>
<dbReference type="PROSITE" id="PS00194">
    <property type="entry name" value="THIOREDOXIN_1"/>
    <property type="match status" value="1"/>
</dbReference>
<evidence type="ECO:0000256" key="1">
    <source>
        <dbReference type="ARBA" id="ARBA00023284"/>
    </source>
</evidence>
<dbReference type="STRING" id="765913.ThidrDRAFT_1395"/>
<dbReference type="GO" id="GO:0016209">
    <property type="term" value="F:antioxidant activity"/>
    <property type="evidence" value="ECO:0007669"/>
    <property type="project" value="InterPro"/>
</dbReference>
<evidence type="ECO:0000313" key="4">
    <source>
        <dbReference type="Proteomes" id="UP000004200"/>
    </source>
</evidence>
<dbReference type="InterPro" id="IPR036249">
    <property type="entry name" value="Thioredoxin-like_sf"/>
</dbReference>
<keyword evidence="1" id="KW-0676">Redox-active center</keyword>
<sequence>MIGRTRSWILAGALLTPLVGCGKPEGTAPGLVAPEIRALDLEKAPVRLSDYRGRVVVLDFWTGGCGPCLIDMAQMEGLYQQYRDDGLTVLAVNQGEPLDDVQEYLRLLPVTYPVAIDQSGISVKRYGIMAVPTAFVLDRQGVVREKVFGEISRERLEAMVTPLLGVEPRPWFGRIQSETE</sequence>
<name>G2DZD2_9GAMM</name>
<reference evidence="3 4" key="1">
    <citation type="submission" date="2011-06" db="EMBL/GenBank/DDBJ databases">
        <title>The draft genome of Thiorhodococcus drewsii AZ1.</title>
        <authorList>
            <consortium name="US DOE Joint Genome Institute (JGI-PGF)"/>
            <person name="Lucas S."/>
            <person name="Han J."/>
            <person name="Lapidus A."/>
            <person name="Cheng J.-F."/>
            <person name="Goodwin L."/>
            <person name="Pitluck S."/>
            <person name="Peters L."/>
            <person name="Land M.L."/>
            <person name="Hauser L."/>
            <person name="Vogl K."/>
            <person name="Liu Z."/>
            <person name="Imhoff J."/>
            <person name="Thiel V."/>
            <person name="Frigaard N.-U."/>
            <person name="Bryant D.A."/>
            <person name="Woyke T.J."/>
        </authorList>
    </citation>
    <scope>NUCLEOTIDE SEQUENCE [LARGE SCALE GENOMIC DNA]</scope>
    <source>
        <strain evidence="3 4">AZ1</strain>
    </source>
</reference>
<gene>
    <name evidence="3" type="ORF">ThidrDRAFT_1395</name>
</gene>
<dbReference type="SUPFAM" id="SSF52833">
    <property type="entry name" value="Thioredoxin-like"/>
    <property type="match status" value="1"/>
</dbReference>
<dbReference type="eggNOG" id="COG0526">
    <property type="taxonomic scope" value="Bacteria"/>
</dbReference>
<dbReference type="PANTHER" id="PTHR42852:SF13">
    <property type="entry name" value="PROTEIN DIPZ"/>
    <property type="match status" value="1"/>
</dbReference>
<dbReference type="Pfam" id="PF00578">
    <property type="entry name" value="AhpC-TSA"/>
    <property type="match status" value="1"/>
</dbReference>
<keyword evidence="4" id="KW-1185">Reference proteome</keyword>
<protein>
    <submittedName>
        <fullName evidence="3">Alkyl hydroperoxide reductase/ Thiol specific antioxidant/ Mal allergen</fullName>
    </submittedName>
</protein>
<dbReference type="Gene3D" id="3.40.30.10">
    <property type="entry name" value="Glutaredoxin"/>
    <property type="match status" value="1"/>
</dbReference>
<dbReference type="OrthoDB" id="9788279at2"/>
<dbReference type="PROSITE" id="PS51352">
    <property type="entry name" value="THIOREDOXIN_2"/>
    <property type="match status" value="1"/>
</dbReference>
<dbReference type="InterPro" id="IPR017937">
    <property type="entry name" value="Thioredoxin_CS"/>
</dbReference>
<dbReference type="AlphaFoldDB" id="G2DZD2"/>
<dbReference type="EMBL" id="AFWT01000008">
    <property type="protein sequence ID" value="EGV32159.1"/>
    <property type="molecule type" value="Genomic_DNA"/>
</dbReference>
<accession>G2DZD2</accession>
<dbReference type="CDD" id="cd02966">
    <property type="entry name" value="TlpA_like_family"/>
    <property type="match status" value="1"/>
</dbReference>
<proteinExistence type="predicted"/>
<comment type="caution">
    <text evidence="3">The sequence shown here is derived from an EMBL/GenBank/DDBJ whole genome shotgun (WGS) entry which is preliminary data.</text>
</comment>
<dbReference type="GO" id="GO:0015036">
    <property type="term" value="F:disulfide oxidoreductase activity"/>
    <property type="evidence" value="ECO:0007669"/>
    <property type="project" value="UniProtKB-ARBA"/>
</dbReference>
<evidence type="ECO:0000313" key="3">
    <source>
        <dbReference type="EMBL" id="EGV32159.1"/>
    </source>
</evidence>
<feature type="domain" description="Thioredoxin" evidence="2">
    <location>
        <begin position="27"/>
        <end position="165"/>
    </location>
</feature>
<evidence type="ECO:0000259" key="2">
    <source>
        <dbReference type="PROSITE" id="PS51352"/>
    </source>
</evidence>
<dbReference type="InterPro" id="IPR050553">
    <property type="entry name" value="Thioredoxin_ResA/DsbE_sf"/>
</dbReference>
<organism evidence="3 4">
    <name type="scientific">Thiorhodococcus drewsii AZ1</name>
    <dbReference type="NCBI Taxonomy" id="765913"/>
    <lineage>
        <taxon>Bacteria</taxon>
        <taxon>Pseudomonadati</taxon>
        <taxon>Pseudomonadota</taxon>
        <taxon>Gammaproteobacteria</taxon>
        <taxon>Chromatiales</taxon>
        <taxon>Chromatiaceae</taxon>
        <taxon>Thiorhodococcus</taxon>
    </lineage>
</organism>
<dbReference type="PANTHER" id="PTHR42852">
    <property type="entry name" value="THIOL:DISULFIDE INTERCHANGE PROTEIN DSBE"/>
    <property type="match status" value="1"/>
</dbReference>
<dbReference type="RefSeq" id="WP_007040109.1">
    <property type="nucleotide sequence ID" value="NZ_AFWT01000008.1"/>
</dbReference>